<comment type="caution">
    <text evidence="7">The sequence shown here is derived from an EMBL/GenBank/DDBJ whole genome shotgun (WGS) entry which is preliminary data.</text>
</comment>
<dbReference type="InterPro" id="IPR036388">
    <property type="entry name" value="WH-like_DNA-bd_sf"/>
</dbReference>
<evidence type="ECO:0000256" key="5">
    <source>
        <dbReference type="ARBA" id="ARBA00023163"/>
    </source>
</evidence>
<evidence type="ECO:0000256" key="2">
    <source>
        <dbReference type="ARBA" id="ARBA00022490"/>
    </source>
</evidence>
<dbReference type="AlphaFoldDB" id="C0XMG6"/>
<protein>
    <submittedName>
        <fullName evidence="7">Transcriptional regulator, MarR family</fullName>
    </submittedName>
</protein>
<dbReference type="GO" id="GO:0003677">
    <property type="term" value="F:DNA binding"/>
    <property type="evidence" value="ECO:0007669"/>
    <property type="project" value="UniProtKB-KW"/>
</dbReference>
<dbReference type="InterPro" id="IPR000835">
    <property type="entry name" value="HTH_MarR-typ"/>
</dbReference>
<keyword evidence="5" id="KW-0804">Transcription</keyword>
<dbReference type="EMBL" id="ACGP01000189">
    <property type="protein sequence ID" value="EEI23514.1"/>
    <property type="molecule type" value="Genomic_DNA"/>
</dbReference>
<accession>C0XMG6</accession>
<dbReference type="Gene3D" id="1.10.10.10">
    <property type="entry name" value="Winged helix-like DNA-binding domain superfamily/Winged helix DNA-binding domain"/>
    <property type="match status" value="1"/>
</dbReference>
<reference evidence="7 8" key="1">
    <citation type="submission" date="2009-01" db="EMBL/GenBank/DDBJ databases">
        <authorList>
            <person name="Qin X."/>
            <person name="Bachman B."/>
            <person name="Battles P."/>
            <person name="Bell A."/>
            <person name="Bess C."/>
            <person name="Bickham C."/>
            <person name="Chaboub L."/>
            <person name="Chen D."/>
            <person name="Coyle M."/>
            <person name="Deiros D.R."/>
            <person name="Dinh H."/>
            <person name="Forbes L."/>
            <person name="Fowler G."/>
            <person name="Francisco L."/>
            <person name="Fu Q."/>
            <person name="Gubbala S."/>
            <person name="Hale W."/>
            <person name="Han Y."/>
            <person name="Hemphill L."/>
            <person name="Highlander S.K."/>
            <person name="Hirani K."/>
            <person name="Hogues M."/>
            <person name="Jackson L."/>
            <person name="Jakkamsetti A."/>
            <person name="Javaid M."/>
            <person name="Jiang H."/>
            <person name="Korchina V."/>
            <person name="Kovar C."/>
            <person name="Lara F."/>
            <person name="Lee S."/>
            <person name="Mata R."/>
            <person name="Mathew T."/>
            <person name="Moen C."/>
            <person name="Morales K."/>
            <person name="Munidasa M."/>
            <person name="Nazareth L."/>
            <person name="Ngo R."/>
            <person name="Nguyen L."/>
            <person name="Okwuonu G."/>
            <person name="Ongeri F."/>
            <person name="Patil S."/>
            <person name="Petrosino J."/>
            <person name="Pham C."/>
            <person name="Pham P."/>
            <person name="Pu L.-L."/>
            <person name="Puazo M."/>
            <person name="Raj R."/>
            <person name="Reid J."/>
            <person name="Rouhana J."/>
            <person name="Saada N."/>
            <person name="Shang Y."/>
            <person name="Simmons D."/>
            <person name="Thornton R."/>
            <person name="Warren J."/>
            <person name="Weissenberger G."/>
            <person name="Zhang J."/>
            <person name="Zhang L."/>
            <person name="Zhou C."/>
            <person name="Zhu D."/>
            <person name="Muzny D."/>
            <person name="Worley K."/>
            <person name="Gibbs R."/>
        </authorList>
    </citation>
    <scope>NUCLEOTIDE SEQUENCE [LARGE SCALE GENOMIC DNA]</scope>
    <source>
        <strain evidence="8">ATCC 8290 / DSM 20176 / CCUG 30140 / JCM 1155 / KCTC 3500 / NBRC 15886 / NCIMB 8040 / NRRL B-1843 / 9</strain>
    </source>
</reference>
<evidence type="ECO:0000313" key="8">
    <source>
        <dbReference type="Proteomes" id="UP000003752"/>
    </source>
</evidence>
<dbReference type="GO" id="GO:0003700">
    <property type="term" value="F:DNA-binding transcription factor activity"/>
    <property type="evidence" value="ECO:0007669"/>
    <property type="project" value="InterPro"/>
</dbReference>
<gene>
    <name evidence="7" type="ORF">HMPREF0519_2427</name>
</gene>
<dbReference type="HOGENOM" id="CLU_083287_3_2_9"/>
<dbReference type="PANTHER" id="PTHR33164">
    <property type="entry name" value="TRANSCRIPTIONAL REGULATOR, MARR FAMILY"/>
    <property type="match status" value="1"/>
</dbReference>
<dbReference type="InterPro" id="IPR055166">
    <property type="entry name" value="Transc_reg_Sar_Rot_HTH"/>
</dbReference>
<evidence type="ECO:0000313" key="7">
    <source>
        <dbReference type="EMBL" id="EEI23514.1"/>
    </source>
</evidence>
<name>C0XMG6_LENH9</name>
<evidence type="ECO:0000259" key="6">
    <source>
        <dbReference type="PROSITE" id="PS50995"/>
    </source>
</evidence>
<evidence type="ECO:0000256" key="4">
    <source>
        <dbReference type="ARBA" id="ARBA00023125"/>
    </source>
</evidence>
<dbReference type="SUPFAM" id="SSF46785">
    <property type="entry name" value="Winged helix' DNA-binding domain"/>
    <property type="match status" value="1"/>
</dbReference>
<dbReference type="InterPro" id="IPR036390">
    <property type="entry name" value="WH_DNA-bd_sf"/>
</dbReference>
<dbReference type="Pfam" id="PF22381">
    <property type="entry name" value="Staph_reg_Sar_Rot"/>
    <property type="match status" value="1"/>
</dbReference>
<dbReference type="PROSITE" id="PS50995">
    <property type="entry name" value="HTH_MARR_2"/>
    <property type="match status" value="1"/>
</dbReference>
<sequence>MLLYTTRTELNQMPETQPIRLDTQLCFQIYTANKKFNKFYQDALKPFNLTYPQYIALLTLWENAPMSVKKIGKHLHLDSGTLTPLLKRLESHGWITRTRSPQDERTVIIQLTDKALEQRDTVYDRVNSCQDLLQLSNEQIEDCTTALTMLDEHLDSYNNADK</sequence>
<keyword evidence="2" id="KW-0963">Cytoplasm</keyword>
<comment type="subcellular location">
    <subcellularLocation>
        <location evidence="1">Cytoplasm</location>
    </subcellularLocation>
</comment>
<keyword evidence="8" id="KW-1185">Reference proteome</keyword>
<feature type="domain" description="HTH marR-type" evidence="6">
    <location>
        <begin position="22"/>
        <end position="152"/>
    </location>
</feature>
<dbReference type="GO" id="GO:0006950">
    <property type="term" value="P:response to stress"/>
    <property type="evidence" value="ECO:0007669"/>
    <property type="project" value="TreeGrafter"/>
</dbReference>
<dbReference type="SMART" id="SM00347">
    <property type="entry name" value="HTH_MARR"/>
    <property type="match status" value="1"/>
</dbReference>
<dbReference type="PANTHER" id="PTHR33164:SF5">
    <property type="entry name" value="ORGANIC HYDROPEROXIDE RESISTANCE TRANSCRIPTIONAL REGULATOR"/>
    <property type="match status" value="1"/>
</dbReference>
<dbReference type="GO" id="GO:0005737">
    <property type="term" value="C:cytoplasm"/>
    <property type="evidence" value="ECO:0007669"/>
    <property type="project" value="UniProtKB-SubCell"/>
</dbReference>
<dbReference type="PRINTS" id="PR00598">
    <property type="entry name" value="HTHMARR"/>
</dbReference>
<evidence type="ECO:0000256" key="3">
    <source>
        <dbReference type="ARBA" id="ARBA00023015"/>
    </source>
</evidence>
<dbReference type="FunFam" id="1.10.10.10:FF:000163">
    <property type="entry name" value="MarR family transcriptional regulator"/>
    <property type="match status" value="1"/>
</dbReference>
<proteinExistence type="predicted"/>
<keyword evidence="4" id="KW-0238">DNA-binding</keyword>
<organism evidence="7 8">
    <name type="scientific">Lentilactobacillus hilgardii (strain ATCC 8290 / DSM 20176 / CCUG 30140 / JCM 1155 / KCTC 3500 / NBRC 15886 / NCIMB 8040 / NRRL B-1843 / 9)</name>
    <dbReference type="NCBI Taxonomy" id="1423757"/>
    <lineage>
        <taxon>Bacteria</taxon>
        <taxon>Bacillati</taxon>
        <taxon>Bacillota</taxon>
        <taxon>Bacilli</taxon>
        <taxon>Lactobacillales</taxon>
        <taxon>Lactobacillaceae</taxon>
        <taxon>Lentilactobacillus</taxon>
    </lineage>
</organism>
<keyword evidence="3" id="KW-0805">Transcription regulation</keyword>
<evidence type="ECO:0000256" key="1">
    <source>
        <dbReference type="ARBA" id="ARBA00004496"/>
    </source>
</evidence>
<dbReference type="Proteomes" id="UP000003752">
    <property type="component" value="Unassembled WGS sequence"/>
</dbReference>
<dbReference type="InterPro" id="IPR039422">
    <property type="entry name" value="MarR/SlyA-like"/>
</dbReference>